<keyword evidence="1" id="KW-0472">Membrane</keyword>
<dbReference type="AlphaFoldDB" id="A0A6N3G667"/>
<evidence type="ECO:0000313" key="2">
    <source>
        <dbReference type="EMBL" id="VYU60228.1"/>
    </source>
</evidence>
<feature type="transmembrane region" description="Helical" evidence="1">
    <location>
        <begin position="58"/>
        <end position="78"/>
    </location>
</feature>
<organism evidence="2">
    <name type="scientific">Enterococcus casseliflavus</name>
    <name type="common">Enterococcus flavescens</name>
    <dbReference type="NCBI Taxonomy" id="37734"/>
    <lineage>
        <taxon>Bacteria</taxon>
        <taxon>Bacillati</taxon>
        <taxon>Bacillota</taxon>
        <taxon>Bacilli</taxon>
        <taxon>Lactobacillales</taxon>
        <taxon>Enterococcaceae</taxon>
        <taxon>Enterococcus</taxon>
    </lineage>
</organism>
<feature type="transmembrane region" description="Helical" evidence="1">
    <location>
        <begin position="32"/>
        <end position="52"/>
    </location>
</feature>
<dbReference type="EMBL" id="CACRTX010000018">
    <property type="protein sequence ID" value="VYU60228.1"/>
    <property type="molecule type" value="Genomic_DNA"/>
</dbReference>
<keyword evidence="1" id="KW-0812">Transmembrane</keyword>
<name>A0A6N3G667_ENTCA</name>
<evidence type="ECO:0000256" key="1">
    <source>
        <dbReference type="SAM" id="Phobius"/>
    </source>
</evidence>
<sequence length="113" mass="13196">MLNIVIFLNFLSFIYIVVGVDINYPTPLTKKLYITFFISFILSTFINVISYSDPITDYASNFLEVICILCIAFLFYLLKKEKILNKRSDSMFLLFLSTQLIIIINKLYNLIVL</sequence>
<reference evidence="2" key="1">
    <citation type="submission" date="2019-11" db="EMBL/GenBank/DDBJ databases">
        <authorList>
            <person name="Feng L."/>
        </authorList>
    </citation>
    <scope>NUCLEOTIDE SEQUENCE</scope>
    <source>
        <strain evidence="2">ECasseliflavusLFYP2</strain>
    </source>
</reference>
<feature type="transmembrane region" description="Helical" evidence="1">
    <location>
        <begin position="6"/>
        <end position="25"/>
    </location>
</feature>
<feature type="transmembrane region" description="Helical" evidence="1">
    <location>
        <begin position="90"/>
        <end position="108"/>
    </location>
</feature>
<gene>
    <name evidence="2" type="ORF">ECLFYP2_00758</name>
</gene>
<keyword evidence="1" id="KW-1133">Transmembrane helix</keyword>
<accession>A0A6N3G667</accession>
<proteinExistence type="predicted"/>
<protein>
    <submittedName>
        <fullName evidence="2">Uncharacterized protein</fullName>
    </submittedName>
</protein>